<feature type="domain" description="PRC-barrel" evidence="2">
    <location>
        <begin position="80"/>
        <end position="124"/>
    </location>
</feature>
<accession>A0ABS6N2Z8</accession>
<evidence type="ECO:0000259" key="2">
    <source>
        <dbReference type="Pfam" id="PF05239"/>
    </source>
</evidence>
<name>A0ABS6N2Z8_9RHOB</name>
<feature type="chain" id="PRO_5045290614" evidence="1">
    <location>
        <begin position="21"/>
        <end position="154"/>
    </location>
</feature>
<reference evidence="3" key="1">
    <citation type="submission" date="2021-06" db="EMBL/GenBank/DDBJ databases">
        <title>Thalassococcus sp. CAU 1522 isolated from sea sand, Republic of Korea.</title>
        <authorList>
            <person name="Kim W."/>
        </authorList>
    </citation>
    <scope>NUCLEOTIDE SEQUENCE</scope>
    <source>
        <strain evidence="3">CAU 1522</strain>
    </source>
</reference>
<dbReference type="Pfam" id="PF05239">
    <property type="entry name" value="PRC"/>
    <property type="match status" value="1"/>
</dbReference>
<sequence length="154" mass="16784">MKFLTSTTLCVLLVSTAALADSHAATTMTETADKSEMSMDGADLIRTRDITGGTIYTIAAVDDAGWEMDWAFADMQDNLTEIGEIEDIVLSRSGEFKGIVAEIGGFLDIGDKHVMLPVGDVKLVAVDDTTYAYVTRLSEEQLEQMESVDEGFWN</sequence>
<dbReference type="RefSeq" id="WP_217776254.1">
    <property type="nucleotide sequence ID" value="NZ_JAHRWL010000001.1"/>
</dbReference>
<evidence type="ECO:0000313" key="3">
    <source>
        <dbReference type="EMBL" id="MBV2358388.1"/>
    </source>
</evidence>
<dbReference type="InterPro" id="IPR027275">
    <property type="entry name" value="PRC-brl_dom"/>
</dbReference>
<proteinExistence type="predicted"/>
<dbReference type="Proteomes" id="UP001166293">
    <property type="component" value="Unassembled WGS sequence"/>
</dbReference>
<dbReference type="EMBL" id="JAHRWL010000001">
    <property type="protein sequence ID" value="MBV2358388.1"/>
    <property type="molecule type" value="Genomic_DNA"/>
</dbReference>
<keyword evidence="1" id="KW-0732">Signal</keyword>
<protein>
    <submittedName>
        <fullName evidence="3">PRC-barrel domain-containing protein</fullName>
    </submittedName>
</protein>
<evidence type="ECO:0000256" key="1">
    <source>
        <dbReference type="SAM" id="SignalP"/>
    </source>
</evidence>
<organism evidence="3 4">
    <name type="scientific">Thalassococcus arenae</name>
    <dbReference type="NCBI Taxonomy" id="2851652"/>
    <lineage>
        <taxon>Bacteria</taxon>
        <taxon>Pseudomonadati</taxon>
        <taxon>Pseudomonadota</taxon>
        <taxon>Alphaproteobacteria</taxon>
        <taxon>Rhodobacterales</taxon>
        <taxon>Roseobacteraceae</taxon>
        <taxon>Thalassococcus</taxon>
    </lineage>
</organism>
<keyword evidence="4" id="KW-1185">Reference proteome</keyword>
<evidence type="ECO:0000313" key="4">
    <source>
        <dbReference type="Proteomes" id="UP001166293"/>
    </source>
</evidence>
<feature type="signal peptide" evidence="1">
    <location>
        <begin position="1"/>
        <end position="20"/>
    </location>
</feature>
<gene>
    <name evidence="3" type="ORF">KUH32_01250</name>
</gene>
<comment type="caution">
    <text evidence="3">The sequence shown here is derived from an EMBL/GenBank/DDBJ whole genome shotgun (WGS) entry which is preliminary data.</text>
</comment>